<sequence>MFRLPLLFMMTGMASFILFHLLSLFSVGEWAVGSPRSPDGWFRLHLLVLDWATMIAMGAVYQLVDVVLQRRIHSERLGYLHYGCFTAGSAVLLAGFLRMDTLWIAAGASGALAGILLFAWNVGRTLLAARQWNPVTVSTACAVGYLALTGVLGMMMGLNFAWNWWGAVHERLLHAHIWLGITGWFGLLITGFSYKMLPMFYLSHGFSEKTPGRVMRLWNAGVLYGAILFLLGVRPVYSIPAVLLLLAALILYSRHMSDIRGHKHKKGPGQGIQWTVLVTRALILYLIGLLCVWVFFPDEAWSLTVTLLSGWMVLWGWVAMTILGYLSKIIPFLWWTHKYGPHAGRPNVPLMSDLISERHVGWGLGGIAAGLLVTMTGTGLQEGLVTAAGVSLLSLCSLGYMGLIVRVFAK</sequence>
<accession>F8F9I1</accession>
<dbReference type="AlphaFoldDB" id="F8F9I1"/>
<protein>
    <submittedName>
        <fullName evidence="2">Uncharacterized protein</fullName>
    </submittedName>
</protein>
<feature type="transmembrane region" description="Helical" evidence="1">
    <location>
        <begin position="41"/>
        <end position="64"/>
    </location>
</feature>
<dbReference type="Gene3D" id="1.20.210.10">
    <property type="entry name" value="Cytochrome c oxidase-like, subunit I domain"/>
    <property type="match status" value="1"/>
</dbReference>
<feature type="transmembrane region" description="Helical" evidence="1">
    <location>
        <begin position="237"/>
        <end position="253"/>
    </location>
</feature>
<keyword evidence="1" id="KW-1133">Transmembrane helix</keyword>
<dbReference type="InterPro" id="IPR036927">
    <property type="entry name" value="Cyt_c_oxase-like_su1_sf"/>
</dbReference>
<proteinExistence type="predicted"/>
<feature type="transmembrane region" description="Helical" evidence="1">
    <location>
        <begin position="214"/>
        <end position="231"/>
    </location>
</feature>
<feature type="transmembrane region" description="Helical" evidence="1">
    <location>
        <begin position="274"/>
        <end position="296"/>
    </location>
</feature>
<dbReference type="Proteomes" id="UP000006620">
    <property type="component" value="Chromosome"/>
</dbReference>
<organism evidence="2 3">
    <name type="scientific">Paenibacillus mucilaginosus (strain KNP414)</name>
    <dbReference type="NCBI Taxonomy" id="1036673"/>
    <lineage>
        <taxon>Bacteria</taxon>
        <taxon>Bacillati</taxon>
        <taxon>Bacillota</taxon>
        <taxon>Bacilli</taxon>
        <taxon>Bacillales</taxon>
        <taxon>Paenibacillaceae</taxon>
        <taxon>Paenibacillus</taxon>
    </lineage>
</organism>
<reference evidence="2 3" key="2">
    <citation type="journal article" date="2013" name="Genome Announc.">
        <title>Genome Sequence of Growth-Improving Paenibacillus mucilaginosus Strain KNP414.</title>
        <authorList>
            <person name="Lu J.J."/>
            <person name="Wang J.F."/>
            <person name="Hu X.F."/>
        </authorList>
    </citation>
    <scope>NUCLEOTIDE SEQUENCE [LARGE SCALE GENOMIC DNA]</scope>
    <source>
        <strain evidence="2 3">KNP414</strain>
    </source>
</reference>
<dbReference type="HOGENOM" id="CLU_034656_1_0_9"/>
<evidence type="ECO:0000256" key="1">
    <source>
        <dbReference type="SAM" id="Phobius"/>
    </source>
</evidence>
<feature type="transmembrane region" description="Helical" evidence="1">
    <location>
        <begin position="135"/>
        <end position="155"/>
    </location>
</feature>
<feature type="transmembrane region" description="Helical" evidence="1">
    <location>
        <begin position="308"/>
        <end position="326"/>
    </location>
</feature>
<dbReference type="RefSeq" id="WP_013918823.1">
    <property type="nucleotide sequence ID" value="NC_015690.1"/>
</dbReference>
<feature type="transmembrane region" description="Helical" evidence="1">
    <location>
        <begin position="360"/>
        <end position="380"/>
    </location>
</feature>
<evidence type="ECO:0000313" key="2">
    <source>
        <dbReference type="EMBL" id="AEI43670.1"/>
    </source>
</evidence>
<feature type="transmembrane region" description="Helical" evidence="1">
    <location>
        <begin position="76"/>
        <end position="96"/>
    </location>
</feature>
<dbReference type="SUPFAM" id="SSF81442">
    <property type="entry name" value="Cytochrome c oxidase subunit I-like"/>
    <property type="match status" value="1"/>
</dbReference>
<keyword evidence="1" id="KW-0812">Transmembrane</keyword>
<dbReference type="PATRIC" id="fig|1036673.3.peg.4761"/>
<gene>
    <name evidence="2" type="ordered locus">KNP414_05146</name>
</gene>
<feature type="transmembrane region" description="Helical" evidence="1">
    <location>
        <begin position="175"/>
        <end position="194"/>
    </location>
</feature>
<dbReference type="KEGG" id="pms:KNP414_05146"/>
<name>F8F9I1_PAEMK</name>
<evidence type="ECO:0000313" key="3">
    <source>
        <dbReference type="Proteomes" id="UP000006620"/>
    </source>
</evidence>
<reference evidence="3" key="1">
    <citation type="submission" date="2011-06" db="EMBL/GenBank/DDBJ databases">
        <title>Complete genome sequence of Paenibacillus mucilaginosus KNP414.</title>
        <authorList>
            <person name="Wang J."/>
            <person name="Hu S."/>
            <person name="Hu X."/>
            <person name="Zhang B."/>
            <person name="Dong D."/>
            <person name="Zhang S."/>
            <person name="Zhao K."/>
            <person name="Wu D."/>
        </authorList>
    </citation>
    <scope>NUCLEOTIDE SEQUENCE [LARGE SCALE GENOMIC DNA]</scope>
    <source>
        <strain evidence="3">KNP414</strain>
    </source>
</reference>
<dbReference type="EMBL" id="CP002869">
    <property type="protein sequence ID" value="AEI43670.1"/>
    <property type="molecule type" value="Genomic_DNA"/>
</dbReference>
<feature type="transmembrane region" description="Helical" evidence="1">
    <location>
        <begin position="102"/>
        <end position="123"/>
    </location>
</feature>
<keyword evidence="1" id="KW-0472">Membrane</keyword>
<feature type="transmembrane region" description="Helical" evidence="1">
    <location>
        <begin position="386"/>
        <end position="409"/>
    </location>
</feature>